<evidence type="ECO:0000313" key="5">
    <source>
        <dbReference type="Proteomes" id="UP000431080"/>
    </source>
</evidence>
<dbReference type="Pfam" id="PF17937">
    <property type="entry name" value="TetR_C_28"/>
    <property type="match status" value="1"/>
</dbReference>
<dbReference type="EMBL" id="WJIF01000002">
    <property type="protein sequence ID" value="MRG59130.1"/>
    <property type="molecule type" value="Genomic_DNA"/>
</dbReference>
<dbReference type="InterPro" id="IPR041479">
    <property type="entry name" value="TetR_CgmR_C"/>
</dbReference>
<dbReference type="Gene3D" id="1.10.357.10">
    <property type="entry name" value="Tetracycline Repressor, domain 2"/>
    <property type="match status" value="1"/>
</dbReference>
<name>A0A6I2F8T5_9MICO</name>
<evidence type="ECO:0000256" key="1">
    <source>
        <dbReference type="ARBA" id="ARBA00023125"/>
    </source>
</evidence>
<reference evidence="4 5" key="1">
    <citation type="submission" date="2019-10" db="EMBL/GenBank/DDBJ databases">
        <authorList>
            <person name="Nie G."/>
            <person name="Ming H."/>
            <person name="Yi B."/>
        </authorList>
    </citation>
    <scope>NUCLEOTIDE SEQUENCE [LARGE SCALE GENOMIC DNA]</scope>
    <source>
        <strain evidence="4 5">CFH 90414</strain>
    </source>
</reference>
<dbReference type="Pfam" id="PF00440">
    <property type="entry name" value="TetR_N"/>
    <property type="match status" value="1"/>
</dbReference>
<dbReference type="SUPFAM" id="SSF46689">
    <property type="entry name" value="Homeodomain-like"/>
    <property type="match status" value="1"/>
</dbReference>
<dbReference type="AlphaFoldDB" id="A0A6I2F8T5"/>
<keyword evidence="1 2" id="KW-0238">DNA-binding</keyword>
<feature type="domain" description="HTH tetR-type" evidence="3">
    <location>
        <begin position="5"/>
        <end position="65"/>
    </location>
</feature>
<dbReference type="Proteomes" id="UP000431080">
    <property type="component" value="Unassembled WGS sequence"/>
</dbReference>
<dbReference type="GO" id="GO:0003677">
    <property type="term" value="F:DNA binding"/>
    <property type="evidence" value="ECO:0007669"/>
    <property type="project" value="UniProtKB-UniRule"/>
</dbReference>
<sequence length="184" mass="19651">MITLDGQAARVLTAYVDLVVEKGLGGATLEALAGRAGLSKSGTLHHFASMRALRVALFAELRAQARRDAERLREAPEGPVRYYLVSSLDRDSELERLIEAAYRIAQTGDEAALEVLRACRTDWIDALVAATGDPALARMVLLVGDGVNHNALMSTGADDELLATSHVEELVQALDAMRAGSPQG</sequence>
<dbReference type="InterPro" id="IPR009057">
    <property type="entry name" value="Homeodomain-like_sf"/>
</dbReference>
<keyword evidence="5" id="KW-1185">Reference proteome</keyword>
<accession>A0A6I2F8T5</accession>
<evidence type="ECO:0000259" key="3">
    <source>
        <dbReference type="PROSITE" id="PS50977"/>
    </source>
</evidence>
<evidence type="ECO:0000313" key="4">
    <source>
        <dbReference type="EMBL" id="MRG59130.1"/>
    </source>
</evidence>
<proteinExistence type="predicted"/>
<dbReference type="InterPro" id="IPR001647">
    <property type="entry name" value="HTH_TetR"/>
</dbReference>
<gene>
    <name evidence="4" type="ORF">GE115_04495</name>
</gene>
<protein>
    <submittedName>
        <fullName evidence="4">TetR family transcriptional regulator</fullName>
    </submittedName>
</protein>
<comment type="caution">
    <text evidence="4">The sequence shown here is derived from an EMBL/GenBank/DDBJ whole genome shotgun (WGS) entry which is preliminary data.</text>
</comment>
<organism evidence="4 5">
    <name type="scientific">Agromyces agglutinans</name>
    <dbReference type="NCBI Taxonomy" id="2662258"/>
    <lineage>
        <taxon>Bacteria</taxon>
        <taxon>Bacillati</taxon>
        <taxon>Actinomycetota</taxon>
        <taxon>Actinomycetes</taxon>
        <taxon>Micrococcales</taxon>
        <taxon>Microbacteriaceae</taxon>
        <taxon>Agromyces</taxon>
    </lineage>
</organism>
<dbReference type="RefSeq" id="WP_153683592.1">
    <property type="nucleotide sequence ID" value="NZ_WJIF01000002.1"/>
</dbReference>
<feature type="DNA-binding region" description="H-T-H motif" evidence="2">
    <location>
        <begin position="28"/>
        <end position="47"/>
    </location>
</feature>
<dbReference type="PROSITE" id="PS50977">
    <property type="entry name" value="HTH_TETR_2"/>
    <property type="match status" value="1"/>
</dbReference>
<evidence type="ECO:0000256" key="2">
    <source>
        <dbReference type="PROSITE-ProRule" id="PRU00335"/>
    </source>
</evidence>